<feature type="compositionally biased region" description="Acidic residues" evidence="1">
    <location>
        <begin position="216"/>
        <end position="226"/>
    </location>
</feature>
<dbReference type="RefSeq" id="WP_050432737.1">
    <property type="nucleotide sequence ID" value="NZ_CP012159.1"/>
</dbReference>
<dbReference type="AlphaFoldDB" id="A0A0K1EJK6"/>
<feature type="region of interest" description="Disordered" evidence="1">
    <location>
        <begin position="200"/>
        <end position="279"/>
    </location>
</feature>
<protein>
    <submittedName>
        <fullName evidence="2">Uncharacterized protein</fullName>
    </submittedName>
</protein>
<dbReference type="Proteomes" id="UP000067626">
    <property type="component" value="Chromosome"/>
</dbReference>
<sequence>MRRYRNSAGSPIRTDYGIGLQAGLRAFPETSALADPLEVLNDELEVAYLARQALRKPMVHARMGVRFGNYHVDQAIRMTHSAAHIADGGRRGPVTIALFPDGLTPVVVRRGSAQIKPCEELLGRFSKSKLPGVVQLAATWMPRIQTALTSLKASSTSYEGARKAYVDAYAEEFAQRAEHARQVDRLMGLVRAEFPRDKAKQDVIFPDPTRDKSVPAEEDEDEEDEAAAAALAEAMSSGEEGGRSDAEAVTPTASEGPLVKTALATSGAPAPDAREVDAA</sequence>
<evidence type="ECO:0000313" key="2">
    <source>
        <dbReference type="EMBL" id="AKT40857.1"/>
    </source>
</evidence>
<keyword evidence="3" id="KW-1185">Reference proteome</keyword>
<proteinExistence type="predicted"/>
<organism evidence="2 3">
    <name type="scientific">Chondromyces crocatus</name>
    <dbReference type="NCBI Taxonomy" id="52"/>
    <lineage>
        <taxon>Bacteria</taxon>
        <taxon>Pseudomonadati</taxon>
        <taxon>Myxococcota</taxon>
        <taxon>Polyangia</taxon>
        <taxon>Polyangiales</taxon>
        <taxon>Polyangiaceae</taxon>
        <taxon>Chondromyces</taxon>
    </lineage>
</organism>
<name>A0A0K1EJK6_CHOCO</name>
<dbReference type="OrthoDB" id="5511689at2"/>
<evidence type="ECO:0000256" key="1">
    <source>
        <dbReference type="SAM" id="MobiDB-lite"/>
    </source>
</evidence>
<dbReference type="KEGG" id="ccro:CMC5_050120"/>
<dbReference type="EMBL" id="CP012159">
    <property type="protein sequence ID" value="AKT40857.1"/>
    <property type="molecule type" value="Genomic_DNA"/>
</dbReference>
<accession>A0A0K1EJK6</accession>
<gene>
    <name evidence="2" type="ORF">CMC5_050120</name>
</gene>
<evidence type="ECO:0000313" key="3">
    <source>
        <dbReference type="Proteomes" id="UP000067626"/>
    </source>
</evidence>
<reference evidence="2 3" key="1">
    <citation type="submission" date="2015-07" db="EMBL/GenBank/DDBJ databases">
        <title>Genome analysis of myxobacterium Chondromyces crocatus Cm c5 reveals a high potential for natural compound synthesis and the genetic basis for the loss of fruiting body formation.</title>
        <authorList>
            <person name="Zaburannyi N."/>
            <person name="Bunk B."/>
            <person name="Maier J."/>
            <person name="Overmann J."/>
            <person name="Mueller R."/>
        </authorList>
    </citation>
    <scope>NUCLEOTIDE SEQUENCE [LARGE SCALE GENOMIC DNA]</scope>
    <source>
        <strain evidence="2 3">Cm c5</strain>
    </source>
</reference>